<comment type="caution">
    <text evidence="1">The sequence shown here is derived from an EMBL/GenBank/DDBJ whole genome shotgun (WGS) entry which is preliminary data.</text>
</comment>
<evidence type="ECO:0000313" key="2">
    <source>
        <dbReference type="Proteomes" id="UP000826234"/>
    </source>
</evidence>
<reference evidence="1 2" key="1">
    <citation type="journal article" date="2022" name="Gigascience">
        <title>A chromosome-level genome assembly and annotation of the desert horned lizard, Phrynosoma platyrhinos, provides insight into chromosomal rearrangements among reptiles.</title>
        <authorList>
            <person name="Koochekian N."/>
            <person name="Ascanio A."/>
            <person name="Farleigh K."/>
            <person name="Card D.C."/>
            <person name="Schield D.R."/>
            <person name="Castoe T.A."/>
            <person name="Jezkova T."/>
        </authorList>
    </citation>
    <scope>NUCLEOTIDE SEQUENCE [LARGE SCALE GENOMIC DNA]</scope>
    <source>
        <strain evidence="1">NK-2021</strain>
    </source>
</reference>
<accession>A0ABQ7SVW9</accession>
<name>A0ABQ7SVW9_PHRPL</name>
<evidence type="ECO:0000313" key="1">
    <source>
        <dbReference type="EMBL" id="KAH0621504.1"/>
    </source>
</evidence>
<dbReference type="Proteomes" id="UP000826234">
    <property type="component" value="Unassembled WGS sequence"/>
</dbReference>
<keyword evidence="2" id="KW-1185">Reference proteome</keyword>
<dbReference type="EMBL" id="JAIPUX010003289">
    <property type="protein sequence ID" value="KAH0621504.1"/>
    <property type="molecule type" value="Genomic_DNA"/>
</dbReference>
<sequence>MLGSATHSTTVSFPSTALNPTNAAPLNLSSVWAKDERIDRIKEQAFKSFRLKAEKWNRFILTEENQKVLLDFLDKGQSQRLVLCTGPGGNLYVSNGQVLISWKTKLLYVLQKMPITKVSKSGYKQGIELGEVSYRLLDQVPVLISQVLLVILSNPKSYRGWPRVVLEDVRKHVEMLRSTAYVLQGHVARRTYLPLPTLMEHLDDEEAM</sequence>
<organism evidence="1 2">
    <name type="scientific">Phrynosoma platyrhinos</name>
    <name type="common">Desert horned lizard</name>
    <dbReference type="NCBI Taxonomy" id="52577"/>
    <lineage>
        <taxon>Eukaryota</taxon>
        <taxon>Metazoa</taxon>
        <taxon>Chordata</taxon>
        <taxon>Craniata</taxon>
        <taxon>Vertebrata</taxon>
        <taxon>Euteleostomi</taxon>
        <taxon>Lepidosauria</taxon>
        <taxon>Squamata</taxon>
        <taxon>Bifurcata</taxon>
        <taxon>Unidentata</taxon>
        <taxon>Episquamata</taxon>
        <taxon>Toxicofera</taxon>
        <taxon>Iguania</taxon>
        <taxon>Phrynosomatidae</taxon>
        <taxon>Phrynosomatinae</taxon>
        <taxon>Phrynosoma</taxon>
    </lineage>
</organism>
<protein>
    <submittedName>
        <fullName evidence="1">Uncharacterized protein</fullName>
    </submittedName>
</protein>
<gene>
    <name evidence="1" type="ORF">JD844_022874</name>
</gene>
<proteinExistence type="predicted"/>